<dbReference type="FunFam" id="3.20.20.10:FF:000002">
    <property type="entry name" value="Alanine racemase"/>
    <property type="match status" value="1"/>
</dbReference>
<dbReference type="Gene3D" id="3.20.20.10">
    <property type="entry name" value="Alanine racemase"/>
    <property type="match status" value="1"/>
</dbReference>
<comment type="cofactor">
    <cofactor evidence="1 4 5">
        <name>pyridoxal 5'-phosphate</name>
        <dbReference type="ChEBI" id="CHEBI:597326"/>
    </cofactor>
</comment>
<dbReference type="InterPro" id="IPR000821">
    <property type="entry name" value="Ala_racemase"/>
</dbReference>
<keyword evidence="3 4" id="KW-0413">Isomerase</keyword>
<dbReference type="SUPFAM" id="SSF50621">
    <property type="entry name" value="Alanine racemase C-terminal domain-like"/>
    <property type="match status" value="1"/>
</dbReference>
<accession>A0A1F6XM80</accession>
<feature type="modified residue" description="N6-(pyridoxal phosphate)lysine" evidence="4 5">
    <location>
        <position position="42"/>
    </location>
</feature>
<feature type="binding site" evidence="4 6">
    <location>
        <position position="140"/>
    </location>
    <ligand>
        <name>substrate</name>
    </ligand>
</feature>
<protein>
    <recommendedName>
        <fullName evidence="4">Alanine racemase</fullName>
        <ecNumber evidence="4">5.1.1.1</ecNumber>
    </recommendedName>
</protein>
<dbReference type="GO" id="GO:0008784">
    <property type="term" value="F:alanine racemase activity"/>
    <property type="evidence" value="ECO:0007669"/>
    <property type="project" value="UniProtKB-UniRule"/>
</dbReference>
<dbReference type="SMART" id="SM01005">
    <property type="entry name" value="Ala_racemase_C"/>
    <property type="match status" value="1"/>
</dbReference>
<feature type="active site" description="Proton acceptor; specific for L-alanine" evidence="4">
    <location>
        <position position="275"/>
    </location>
</feature>
<dbReference type="UniPathway" id="UPA00042">
    <property type="reaction ID" value="UER00497"/>
</dbReference>
<dbReference type="GO" id="GO:0005829">
    <property type="term" value="C:cytosol"/>
    <property type="evidence" value="ECO:0007669"/>
    <property type="project" value="TreeGrafter"/>
</dbReference>
<dbReference type="InterPro" id="IPR011079">
    <property type="entry name" value="Ala_racemase_C"/>
</dbReference>
<dbReference type="GO" id="GO:0030170">
    <property type="term" value="F:pyridoxal phosphate binding"/>
    <property type="evidence" value="ECO:0007669"/>
    <property type="project" value="UniProtKB-UniRule"/>
</dbReference>
<dbReference type="AlphaFoldDB" id="A0A1F6XM80"/>
<comment type="pathway">
    <text evidence="4">Amino-acid biosynthesis; D-alanine biosynthesis; D-alanine from L-alanine: step 1/1.</text>
</comment>
<comment type="similarity">
    <text evidence="4">Belongs to the alanine racemase family.</text>
</comment>
<dbReference type="Gene3D" id="2.40.37.10">
    <property type="entry name" value="Lyase, Ornithine Decarboxylase, Chain A, domain 1"/>
    <property type="match status" value="1"/>
</dbReference>
<comment type="catalytic activity">
    <reaction evidence="4">
        <text>L-alanine = D-alanine</text>
        <dbReference type="Rhea" id="RHEA:20249"/>
        <dbReference type="ChEBI" id="CHEBI:57416"/>
        <dbReference type="ChEBI" id="CHEBI:57972"/>
        <dbReference type="EC" id="5.1.1.1"/>
    </reaction>
</comment>
<dbReference type="EC" id="5.1.1.1" evidence="4"/>
<proteinExistence type="inferred from homology"/>
<dbReference type="SUPFAM" id="SSF51419">
    <property type="entry name" value="PLP-binding barrel"/>
    <property type="match status" value="1"/>
</dbReference>
<dbReference type="Pfam" id="PF00842">
    <property type="entry name" value="Ala_racemase_C"/>
    <property type="match status" value="1"/>
</dbReference>
<keyword evidence="2 4" id="KW-0663">Pyridoxal phosphate</keyword>
<comment type="function">
    <text evidence="4">Catalyzes the interconversion of L-alanine and D-alanine. May also act on other amino acids.</text>
</comment>
<dbReference type="CDD" id="cd00430">
    <property type="entry name" value="PLPDE_III_AR"/>
    <property type="match status" value="1"/>
</dbReference>
<dbReference type="GO" id="GO:0030632">
    <property type="term" value="P:D-alanine biosynthetic process"/>
    <property type="evidence" value="ECO:0007669"/>
    <property type="project" value="UniProtKB-UniRule"/>
</dbReference>
<dbReference type="PRINTS" id="PR00992">
    <property type="entry name" value="ALARACEMASE"/>
</dbReference>
<dbReference type="EMBL" id="MFVE01000006">
    <property type="protein sequence ID" value="OGI95203.1"/>
    <property type="molecule type" value="Genomic_DNA"/>
</dbReference>
<evidence type="ECO:0000313" key="9">
    <source>
        <dbReference type="Proteomes" id="UP000178104"/>
    </source>
</evidence>
<comment type="caution">
    <text evidence="8">The sequence shown here is derived from an EMBL/GenBank/DDBJ whole genome shotgun (WGS) entry which is preliminary data.</text>
</comment>
<organism evidence="8 9">
    <name type="scientific">Candidatus Nomurabacteria bacterium RIFCSPLOWO2_01_FULL_42_17</name>
    <dbReference type="NCBI Taxonomy" id="1801780"/>
    <lineage>
        <taxon>Bacteria</taxon>
        <taxon>Candidatus Nomuraibacteriota</taxon>
    </lineage>
</organism>
<evidence type="ECO:0000256" key="5">
    <source>
        <dbReference type="PIRSR" id="PIRSR600821-50"/>
    </source>
</evidence>
<evidence type="ECO:0000256" key="1">
    <source>
        <dbReference type="ARBA" id="ARBA00001933"/>
    </source>
</evidence>
<dbReference type="PANTHER" id="PTHR30511">
    <property type="entry name" value="ALANINE RACEMASE"/>
    <property type="match status" value="1"/>
</dbReference>
<evidence type="ECO:0000259" key="7">
    <source>
        <dbReference type="SMART" id="SM01005"/>
    </source>
</evidence>
<sequence>MNKLQRKGLRTWIEIDRKAIAHNLSVFQSLINKKTKLMAVIKSNAYGHSLIDFAREISKSGVDFFGVDSIVEGLALRKEGIKTPILVLGYTLPEMVALAADNNISLSVSTFESLEYVVANQKHFTKSLNIHIKVDTGMHRQGFLMEDRKKVLKIIDSHKNYNFNVAGIFTHFASAKNPAFPKDTEMQMQDFKLWVADFKRKGLNPIAHAAATAGTMLFPDSHFDMVRVGIGLYGLWPAREVKAALQDKISLKPVLAWKSIITEIKKQPKGSRIGYDLTESLPDAGVVAIVPVGYWHGYPRALSSLGKMLVDGKECKVLGRISMDMICIDVTKIKNLAVGDEVTVIGKDSDSPCSMEGISNILDLSWYETVTRLNPLIKRIYL</sequence>
<dbReference type="Proteomes" id="UP000178104">
    <property type="component" value="Unassembled WGS sequence"/>
</dbReference>
<evidence type="ECO:0000256" key="2">
    <source>
        <dbReference type="ARBA" id="ARBA00022898"/>
    </source>
</evidence>
<dbReference type="PANTHER" id="PTHR30511:SF0">
    <property type="entry name" value="ALANINE RACEMASE, CATABOLIC-RELATED"/>
    <property type="match status" value="1"/>
</dbReference>
<evidence type="ECO:0000313" key="8">
    <source>
        <dbReference type="EMBL" id="OGI95203.1"/>
    </source>
</evidence>
<dbReference type="InterPro" id="IPR001608">
    <property type="entry name" value="Ala_racemase_N"/>
</dbReference>
<name>A0A1F6XM80_9BACT</name>
<reference evidence="8 9" key="1">
    <citation type="journal article" date="2016" name="Nat. Commun.">
        <title>Thousands of microbial genomes shed light on interconnected biogeochemical processes in an aquifer system.</title>
        <authorList>
            <person name="Anantharaman K."/>
            <person name="Brown C.T."/>
            <person name="Hug L.A."/>
            <person name="Sharon I."/>
            <person name="Castelle C.J."/>
            <person name="Probst A.J."/>
            <person name="Thomas B.C."/>
            <person name="Singh A."/>
            <person name="Wilkins M.J."/>
            <person name="Karaoz U."/>
            <person name="Brodie E.L."/>
            <person name="Williams K.H."/>
            <person name="Hubbard S.S."/>
            <person name="Banfield J.F."/>
        </authorList>
    </citation>
    <scope>NUCLEOTIDE SEQUENCE [LARGE SCALE GENOMIC DNA]</scope>
</reference>
<gene>
    <name evidence="8" type="ORF">A2917_00935</name>
</gene>
<feature type="binding site" evidence="4 6">
    <location>
        <position position="323"/>
    </location>
    <ligand>
        <name>substrate</name>
    </ligand>
</feature>
<dbReference type="HAMAP" id="MF_01201">
    <property type="entry name" value="Ala_racemase"/>
    <property type="match status" value="1"/>
</dbReference>
<dbReference type="NCBIfam" id="TIGR00492">
    <property type="entry name" value="alr"/>
    <property type="match status" value="1"/>
</dbReference>
<dbReference type="STRING" id="1801780.A2917_00935"/>
<feature type="domain" description="Alanine racemase C-terminal" evidence="7">
    <location>
        <begin position="254"/>
        <end position="382"/>
    </location>
</feature>
<dbReference type="InterPro" id="IPR009006">
    <property type="entry name" value="Ala_racemase/Decarboxylase_C"/>
</dbReference>
<evidence type="ECO:0000256" key="3">
    <source>
        <dbReference type="ARBA" id="ARBA00023235"/>
    </source>
</evidence>
<evidence type="ECO:0000256" key="6">
    <source>
        <dbReference type="PIRSR" id="PIRSR600821-52"/>
    </source>
</evidence>
<dbReference type="InterPro" id="IPR029066">
    <property type="entry name" value="PLP-binding_barrel"/>
</dbReference>
<evidence type="ECO:0000256" key="4">
    <source>
        <dbReference type="HAMAP-Rule" id="MF_01201"/>
    </source>
</evidence>
<feature type="active site" description="Proton acceptor; specific for D-alanine" evidence="4">
    <location>
        <position position="42"/>
    </location>
</feature>
<dbReference type="Pfam" id="PF01168">
    <property type="entry name" value="Ala_racemase_N"/>
    <property type="match status" value="1"/>
</dbReference>